<dbReference type="InterPro" id="IPR003018">
    <property type="entry name" value="GAF"/>
</dbReference>
<dbReference type="Gene3D" id="3.30.450.40">
    <property type="match status" value="1"/>
</dbReference>
<dbReference type="Pfam" id="PF01590">
    <property type="entry name" value="GAF"/>
    <property type="match status" value="1"/>
</dbReference>
<feature type="domain" description="GAF" evidence="1">
    <location>
        <begin position="15"/>
        <end position="148"/>
    </location>
</feature>
<dbReference type="EMBL" id="BMDW01000004">
    <property type="protein sequence ID" value="GGA41115.1"/>
    <property type="molecule type" value="Genomic_DNA"/>
</dbReference>
<protein>
    <recommendedName>
        <fullName evidence="1">GAF domain-containing protein</fullName>
    </recommendedName>
</protein>
<keyword evidence="3" id="KW-1185">Reference proteome</keyword>
<gene>
    <name evidence="2" type="ORF">GCM10011395_09210</name>
</gene>
<comment type="caution">
    <text evidence="2">The sequence shown here is derived from an EMBL/GenBank/DDBJ whole genome shotgun (WGS) entry which is preliminary data.</text>
</comment>
<sequence length="151" mass="16533">MNDLDASVAALRHDAAIKAMLVQICETTAMGFAAIVRVTDSRWVACQVLDRIEFGLDAGDELDLKTTICNEIRGHGKSVIIDHVAADQDWRTHPTPVLYGFQSYIAFPIVRADGSFFGTLCAIDPQPHKLDTPEIVGLFERLSHEIAALLG</sequence>
<proteinExistence type="predicted"/>
<name>A0ABQ1GCM1_9SPHN</name>
<dbReference type="Proteomes" id="UP000618591">
    <property type="component" value="Unassembled WGS sequence"/>
</dbReference>
<dbReference type="SUPFAM" id="SSF55781">
    <property type="entry name" value="GAF domain-like"/>
    <property type="match status" value="1"/>
</dbReference>
<organism evidence="2 3">
    <name type="scientific">Sphingomonas psychrolutea</name>
    <dbReference type="NCBI Taxonomy" id="1259676"/>
    <lineage>
        <taxon>Bacteria</taxon>
        <taxon>Pseudomonadati</taxon>
        <taxon>Pseudomonadota</taxon>
        <taxon>Alphaproteobacteria</taxon>
        <taxon>Sphingomonadales</taxon>
        <taxon>Sphingomonadaceae</taxon>
        <taxon>Sphingomonas</taxon>
    </lineage>
</organism>
<evidence type="ECO:0000313" key="2">
    <source>
        <dbReference type="EMBL" id="GGA41115.1"/>
    </source>
</evidence>
<evidence type="ECO:0000313" key="3">
    <source>
        <dbReference type="Proteomes" id="UP000618591"/>
    </source>
</evidence>
<evidence type="ECO:0000259" key="1">
    <source>
        <dbReference type="Pfam" id="PF01590"/>
    </source>
</evidence>
<dbReference type="RefSeq" id="WP_188445692.1">
    <property type="nucleotide sequence ID" value="NZ_BMDW01000004.1"/>
</dbReference>
<accession>A0ABQ1GCM1</accession>
<reference evidence="3" key="1">
    <citation type="journal article" date="2019" name="Int. J. Syst. Evol. Microbiol.">
        <title>The Global Catalogue of Microorganisms (GCM) 10K type strain sequencing project: providing services to taxonomists for standard genome sequencing and annotation.</title>
        <authorList>
            <consortium name="The Broad Institute Genomics Platform"/>
            <consortium name="The Broad Institute Genome Sequencing Center for Infectious Disease"/>
            <person name="Wu L."/>
            <person name="Ma J."/>
        </authorList>
    </citation>
    <scope>NUCLEOTIDE SEQUENCE [LARGE SCALE GENOMIC DNA]</scope>
    <source>
        <strain evidence="3">CGMCC 1.10106</strain>
    </source>
</reference>
<dbReference type="InterPro" id="IPR029016">
    <property type="entry name" value="GAF-like_dom_sf"/>
</dbReference>